<dbReference type="AlphaFoldDB" id="A0A183IM73"/>
<keyword evidence="2" id="KW-1185">Reference proteome</keyword>
<evidence type="ECO:0000313" key="3">
    <source>
        <dbReference type="WBParaSite" id="SBAD_0000491501-mRNA-1"/>
    </source>
</evidence>
<reference evidence="1 2" key="2">
    <citation type="submission" date="2018-11" db="EMBL/GenBank/DDBJ databases">
        <authorList>
            <consortium name="Pathogen Informatics"/>
        </authorList>
    </citation>
    <scope>NUCLEOTIDE SEQUENCE [LARGE SCALE GENOMIC DNA]</scope>
</reference>
<dbReference type="EMBL" id="UZAM01008505">
    <property type="protein sequence ID" value="VDP05238.1"/>
    <property type="molecule type" value="Genomic_DNA"/>
</dbReference>
<gene>
    <name evidence="1" type="ORF">SBAD_LOCUS4719</name>
</gene>
<organism evidence="3">
    <name type="scientific">Soboliphyme baturini</name>
    <dbReference type="NCBI Taxonomy" id="241478"/>
    <lineage>
        <taxon>Eukaryota</taxon>
        <taxon>Metazoa</taxon>
        <taxon>Ecdysozoa</taxon>
        <taxon>Nematoda</taxon>
        <taxon>Enoplea</taxon>
        <taxon>Dorylaimia</taxon>
        <taxon>Dioctophymatida</taxon>
        <taxon>Dioctophymatoidea</taxon>
        <taxon>Soboliphymatidae</taxon>
        <taxon>Soboliphyme</taxon>
    </lineage>
</organism>
<accession>A0A183IM73</accession>
<evidence type="ECO:0000313" key="1">
    <source>
        <dbReference type="EMBL" id="VDP05238.1"/>
    </source>
</evidence>
<reference evidence="3" key="1">
    <citation type="submission" date="2016-06" db="UniProtKB">
        <authorList>
            <consortium name="WormBaseParasite"/>
        </authorList>
    </citation>
    <scope>IDENTIFICATION</scope>
</reference>
<dbReference type="WBParaSite" id="SBAD_0000491501-mRNA-1">
    <property type="protein sequence ID" value="SBAD_0000491501-mRNA-1"/>
    <property type="gene ID" value="SBAD_0000491501"/>
</dbReference>
<proteinExistence type="predicted"/>
<protein>
    <submittedName>
        <fullName evidence="3">VPS13 domain-containing protein</fullName>
    </submittedName>
</protein>
<evidence type="ECO:0000313" key="2">
    <source>
        <dbReference type="Proteomes" id="UP000270296"/>
    </source>
</evidence>
<sequence length="140" mass="15879">MAVESQEMLKMRRRGNSVEPVALLLELDIVLSFEKCILDPDFQTFDLYCNMLSLLQGLIGTCRWLSKSMETGDEDPTSAKSLGLKLKDINGGSPFNEDSSSSLFNYKRFKKVSYPEDGLIVFMMKNTFSSIFFAHYAFCV</sequence>
<dbReference type="Proteomes" id="UP000270296">
    <property type="component" value="Unassembled WGS sequence"/>
</dbReference>
<name>A0A183IM73_9BILA</name>